<protein>
    <submittedName>
        <fullName evidence="10">Alpha-1, 2-glucosyltransferase</fullName>
    </submittedName>
</protein>
<dbReference type="STRING" id="1735162.PeribacterB2_0049"/>
<feature type="transmembrane region" description="Helical" evidence="9">
    <location>
        <begin position="117"/>
        <end position="137"/>
    </location>
</feature>
<evidence type="ECO:0000256" key="6">
    <source>
        <dbReference type="ARBA" id="ARBA00022824"/>
    </source>
</evidence>
<accession>A0A0S1SPD5</accession>
<comment type="pathway">
    <text evidence="2">Protein modification; protein glycosylation.</text>
</comment>
<feature type="transmembrane region" description="Helical" evidence="9">
    <location>
        <begin position="295"/>
        <end position="315"/>
    </location>
</feature>
<feature type="transmembrane region" description="Helical" evidence="9">
    <location>
        <begin position="400"/>
        <end position="419"/>
    </location>
</feature>
<feature type="transmembrane region" description="Helical" evidence="9">
    <location>
        <begin position="363"/>
        <end position="380"/>
    </location>
</feature>
<evidence type="ECO:0000256" key="5">
    <source>
        <dbReference type="ARBA" id="ARBA00022692"/>
    </source>
</evidence>
<feature type="transmembrane region" description="Helical" evidence="9">
    <location>
        <begin position="14"/>
        <end position="34"/>
    </location>
</feature>
<keyword evidence="3" id="KW-0328">Glycosyltransferase</keyword>
<feature type="transmembrane region" description="Helical" evidence="9">
    <location>
        <begin position="144"/>
        <end position="171"/>
    </location>
</feature>
<feature type="transmembrane region" description="Helical" evidence="9">
    <location>
        <begin position="219"/>
        <end position="240"/>
    </location>
</feature>
<dbReference type="PANTHER" id="PTHR12989">
    <property type="entry name" value="ALPHA-1,2-GLUCOSYLTRANSFERASE ALG10"/>
    <property type="match status" value="1"/>
</dbReference>
<name>A0A0S1STE2_9BACT</name>
<accession>A0A0S1STE2</accession>
<dbReference type="GO" id="GO:0006488">
    <property type="term" value="P:dolichol-linked oligosaccharide biosynthetic process"/>
    <property type="evidence" value="ECO:0007669"/>
    <property type="project" value="InterPro"/>
</dbReference>
<dbReference type="EMBL" id="CP013065">
    <property type="protein sequence ID" value="ALM12753.1"/>
    <property type="molecule type" value="Genomic_DNA"/>
</dbReference>
<dbReference type="AlphaFoldDB" id="A0A0S1STE2"/>
<keyword evidence="7 9" id="KW-1133">Transmembrane helix</keyword>
<dbReference type="Proteomes" id="UP000069135">
    <property type="component" value="Chromosome"/>
</dbReference>
<evidence type="ECO:0000256" key="8">
    <source>
        <dbReference type="ARBA" id="ARBA00023136"/>
    </source>
</evidence>
<dbReference type="KEGG" id="prf:PeribacterA2_0049"/>
<feature type="transmembrane region" description="Helical" evidence="9">
    <location>
        <begin position="260"/>
        <end position="283"/>
    </location>
</feature>
<evidence type="ECO:0000256" key="3">
    <source>
        <dbReference type="ARBA" id="ARBA00022676"/>
    </source>
</evidence>
<dbReference type="GO" id="GO:0106073">
    <property type="term" value="F:dolichyl pyrophosphate Glc2Man9GlcNAc2 alpha-1,2-glucosyltransferase activity"/>
    <property type="evidence" value="ECO:0007669"/>
    <property type="project" value="InterPro"/>
</dbReference>
<feature type="transmembrane region" description="Helical" evidence="9">
    <location>
        <begin position="327"/>
        <end position="351"/>
    </location>
</feature>
<keyword evidence="4 10" id="KW-0808">Transferase</keyword>
<keyword evidence="5 9" id="KW-0812">Transmembrane</keyword>
<comment type="subcellular location">
    <subcellularLocation>
        <location evidence="1">Endoplasmic reticulum membrane</location>
        <topology evidence="1">Multi-pass membrane protein</topology>
    </subcellularLocation>
</comment>
<keyword evidence="6" id="KW-0256">Endoplasmic reticulum</keyword>
<accession>A0A0S1SQ30</accession>
<dbReference type="Pfam" id="PF04922">
    <property type="entry name" value="DIE2_ALG10"/>
    <property type="match status" value="1"/>
</dbReference>
<accession>A0A0S1SGA8</accession>
<dbReference type="PANTHER" id="PTHR12989:SF10">
    <property type="entry name" value="DOL-P-GLC:GLC(2)MAN(9)GLCNAC(2)-PP-DOL ALPHA-1,2-GLUCOSYLTRANSFERASE-RELATED"/>
    <property type="match status" value="1"/>
</dbReference>
<evidence type="ECO:0000256" key="1">
    <source>
        <dbReference type="ARBA" id="ARBA00004477"/>
    </source>
</evidence>
<evidence type="ECO:0000256" key="7">
    <source>
        <dbReference type="ARBA" id="ARBA00022989"/>
    </source>
</evidence>
<dbReference type="InterPro" id="IPR016900">
    <property type="entry name" value="Alg10"/>
</dbReference>
<evidence type="ECO:0000256" key="2">
    <source>
        <dbReference type="ARBA" id="ARBA00004922"/>
    </source>
</evidence>
<proteinExistence type="predicted"/>
<reference evidence="11" key="1">
    <citation type="submission" date="2015-10" db="EMBL/GenBank/DDBJ databases">
        <title>Analysis of five complete genome sequences for members of the class Peribacteria in the recently recognized Peregrinibacteria bacterial phylum.</title>
        <authorList>
            <person name="Anantharaman K."/>
            <person name="Brown C.T."/>
            <person name="Burstein D."/>
            <person name="Castelle C.J."/>
            <person name="Probst A.J."/>
            <person name="Thomas B.C."/>
            <person name="Williams K.H."/>
            <person name="Banfield J.F."/>
        </authorList>
    </citation>
    <scope>NUCLEOTIDE SEQUENCE [LARGE SCALE GENOMIC DNA]</scope>
</reference>
<evidence type="ECO:0000313" key="10">
    <source>
        <dbReference type="EMBL" id="ALM12753.1"/>
    </source>
</evidence>
<evidence type="ECO:0000256" key="9">
    <source>
        <dbReference type="SAM" id="Phobius"/>
    </source>
</evidence>
<keyword evidence="8 9" id="KW-0472">Membrane</keyword>
<organism evidence="10 11">
    <name type="scientific">Candidatus Peribacter riflensis</name>
    <dbReference type="NCBI Taxonomy" id="1735162"/>
    <lineage>
        <taxon>Bacteria</taxon>
        <taxon>Candidatus Peregrinibacteriota</taxon>
        <taxon>Candidatus Peribacteria</taxon>
        <taxon>Candidatus Peribacterales</taxon>
        <taxon>Candidatus Peribacteraceae</taxon>
        <taxon>Candidatus Peribacter</taxon>
    </lineage>
</organism>
<feature type="transmembrane region" description="Helical" evidence="9">
    <location>
        <begin position="92"/>
        <end position="111"/>
    </location>
</feature>
<gene>
    <name evidence="10" type="ORF">PeribacterD1_0049</name>
</gene>
<accession>A0A0S1SKY6</accession>
<evidence type="ECO:0000256" key="4">
    <source>
        <dbReference type="ARBA" id="ARBA00022679"/>
    </source>
</evidence>
<reference evidence="10 11" key="2">
    <citation type="journal article" date="2016" name="PeerJ">
        <title>Analysis of five complete genome sequences for members of the class Peribacteria in the recently recognized Peregrinibacteria bacterial phylum.</title>
        <authorList>
            <person name="Anantharaman K."/>
            <person name="Brown C.T."/>
            <person name="Burstein D."/>
            <person name="Castelle C.J."/>
            <person name="Probst A.J."/>
            <person name="Thomas B.C."/>
            <person name="Williams K.H."/>
            <person name="Banfield J.F."/>
        </authorList>
    </citation>
    <scope>NUCLEOTIDE SEQUENCE [LARGE SCALE GENOMIC DNA]</scope>
    <source>
        <strain evidence="10">RIFOXYD1_FULL_PER-ii_59_16</strain>
    </source>
</reference>
<evidence type="ECO:0000313" key="11">
    <source>
        <dbReference type="Proteomes" id="UP000069135"/>
    </source>
</evidence>
<sequence>MHADASSSAGLRRVIEIVLAVMTAAAALQVFLALQHAPLVFDEVFHFERIEGLLRGTMRLQDWGVMLPGYHLFIAGMLRLSGFASVPAARFVTFLVSVACCAAAFSVAFSLDRKSALLRTLQVATLPILLPFFPLLYTDTLSLCILLFATFAALRGWALLSGVLLLAAVGVRQNNVLWVPLLFAIVLGRETTWQIVPTELSEWLHESAARLRAHRSRSVFVRVSLPFLLPVAAFVTFVLVTGRASLNPVLAASHPFPSFSLGNVFTALSIFAALFLPLVCARVRSIAELLVRRRWVLIGIAALFFLFFIGFRVNHPANSDPAYFRDAVLLAAAAGGLPGLLFFLASALALLTMIVTPLMRRSFVLLYPLALLYLGGSWLIDIRYAIVPLVLFLLFRKALSWRMELLQLLFNFVLCLWVFL</sequence>